<dbReference type="FunFam" id="3.90.70.10:FF:000006">
    <property type="entry name" value="Cathepsin S"/>
    <property type="match status" value="1"/>
</dbReference>
<evidence type="ECO:0000256" key="1">
    <source>
        <dbReference type="ARBA" id="ARBA00008455"/>
    </source>
</evidence>
<keyword evidence="7" id="KW-0732">Signal</keyword>
<evidence type="ECO:0000313" key="10">
    <source>
        <dbReference type="EMBL" id="JAS65069.1"/>
    </source>
</evidence>
<dbReference type="InterPro" id="IPR000668">
    <property type="entry name" value="Peptidase_C1A_C"/>
</dbReference>
<evidence type="ECO:0000259" key="9">
    <source>
        <dbReference type="SMART" id="SM00848"/>
    </source>
</evidence>
<feature type="domain" description="Peptidase C1A papain C-terminal" evidence="8">
    <location>
        <begin position="116"/>
        <end position="333"/>
    </location>
</feature>
<evidence type="ECO:0000256" key="4">
    <source>
        <dbReference type="ARBA" id="ARBA00022807"/>
    </source>
</evidence>
<feature type="chain" id="PRO_5012068420" description="Cathepsin L" evidence="7">
    <location>
        <begin position="16"/>
        <end position="342"/>
    </location>
</feature>
<dbReference type="InterPro" id="IPR025660">
    <property type="entry name" value="Pept_his_AS"/>
</dbReference>
<evidence type="ECO:0000256" key="5">
    <source>
        <dbReference type="ARBA" id="ARBA00023145"/>
    </source>
</evidence>
<name>A0A1B6GRN3_9HEMI</name>
<dbReference type="Gene3D" id="3.90.70.10">
    <property type="entry name" value="Cysteine proteinases"/>
    <property type="match status" value="1"/>
</dbReference>
<feature type="signal peptide" evidence="7">
    <location>
        <begin position="1"/>
        <end position="15"/>
    </location>
</feature>
<evidence type="ECO:0000256" key="2">
    <source>
        <dbReference type="ARBA" id="ARBA00022670"/>
    </source>
</evidence>
<dbReference type="Pfam" id="PF08246">
    <property type="entry name" value="Inhibitor_I29"/>
    <property type="match status" value="1"/>
</dbReference>
<dbReference type="InterPro" id="IPR038765">
    <property type="entry name" value="Papain-like_cys_pep_sf"/>
</dbReference>
<dbReference type="GO" id="GO:0006508">
    <property type="term" value="P:proteolysis"/>
    <property type="evidence" value="ECO:0007669"/>
    <property type="project" value="UniProtKB-KW"/>
</dbReference>
<dbReference type="PANTHER" id="PTHR12411">
    <property type="entry name" value="CYSTEINE PROTEASE FAMILY C1-RELATED"/>
    <property type="match status" value="1"/>
</dbReference>
<comment type="similarity">
    <text evidence="1">Belongs to the peptidase C1 family.</text>
</comment>
<dbReference type="InterPro" id="IPR039417">
    <property type="entry name" value="Peptidase_C1A_papain-like"/>
</dbReference>
<dbReference type="GO" id="GO:0008234">
    <property type="term" value="F:cysteine-type peptidase activity"/>
    <property type="evidence" value="ECO:0007669"/>
    <property type="project" value="UniProtKB-KW"/>
</dbReference>
<dbReference type="SMART" id="SM00645">
    <property type="entry name" value="Pept_C1"/>
    <property type="match status" value="1"/>
</dbReference>
<evidence type="ECO:0008006" key="11">
    <source>
        <dbReference type="Google" id="ProtNLM"/>
    </source>
</evidence>
<gene>
    <name evidence="10" type="ORF">g.26348</name>
</gene>
<dbReference type="PRINTS" id="PR00705">
    <property type="entry name" value="PAPAIN"/>
</dbReference>
<dbReference type="PROSITE" id="PS00139">
    <property type="entry name" value="THIOL_PROTEASE_CYS"/>
    <property type="match status" value="1"/>
</dbReference>
<dbReference type="SUPFAM" id="SSF54001">
    <property type="entry name" value="Cysteine proteinases"/>
    <property type="match status" value="1"/>
</dbReference>
<evidence type="ECO:0000256" key="6">
    <source>
        <dbReference type="ARBA" id="ARBA00023157"/>
    </source>
</evidence>
<dbReference type="InterPro" id="IPR000169">
    <property type="entry name" value="Pept_cys_AS"/>
</dbReference>
<dbReference type="InterPro" id="IPR013201">
    <property type="entry name" value="Prot_inhib_I29"/>
</dbReference>
<dbReference type="Pfam" id="PF00112">
    <property type="entry name" value="Peptidase_C1"/>
    <property type="match status" value="1"/>
</dbReference>
<evidence type="ECO:0000256" key="3">
    <source>
        <dbReference type="ARBA" id="ARBA00022801"/>
    </source>
</evidence>
<reference evidence="10" key="1">
    <citation type="submission" date="2015-11" db="EMBL/GenBank/DDBJ databases">
        <title>De novo transcriptome assembly of four potential Pierce s Disease insect vectors from Arizona vineyards.</title>
        <authorList>
            <person name="Tassone E.E."/>
        </authorList>
    </citation>
    <scope>NUCLEOTIDE SEQUENCE</scope>
</reference>
<keyword evidence="2" id="KW-0645">Protease</keyword>
<dbReference type="InterPro" id="IPR025661">
    <property type="entry name" value="Pept_asp_AS"/>
</dbReference>
<dbReference type="InterPro" id="IPR013128">
    <property type="entry name" value="Peptidase_C1A"/>
</dbReference>
<organism evidence="10">
    <name type="scientific">Cuerna arida</name>
    <dbReference type="NCBI Taxonomy" id="1464854"/>
    <lineage>
        <taxon>Eukaryota</taxon>
        <taxon>Metazoa</taxon>
        <taxon>Ecdysozoa</taxon>
        <taxon>Arthropoda</taxon>
        <taxon>Hexapoda</taxon>
        <taxon>Insecta</taxon>
        <taxon>Pterygota</taxon>
        <taxon>Neoptera</taxon>
        <taxon>Paraneoptera</taxon>
        <taxon>Hemiptera</taxon>
        <taxon>Auchenorrhyncha</taxon>
        <taxon>Membracoidea</taxon>
        <taxon>Cicadellidae</taxon>
        <taxon>Cicadellinae</taxon>
        <taxon>Proconiini</taxon>
        <taxon>Cuerna</taxon>
    </lineage>
</organism>
<dbReference type="PROSITE" id="PS00639">
    <property type="entry name" value="THIOL_PROTEASE_HIS"/>
    <property type="match status" value="1"/>
</dbReference>
<accession>A0A1B6GRN3</accession>
<protein>
    <recommendedName>
        <fullName evidence="11">Cathepsin L</fullName>
    </recommendedName>
</protein>
<keyword evidence="6" id="KW-1015">Disulfide bond</keyword>
<keyword evidence="3" id="KW-0378">Hydrolase</keyword>
<keyword evidence="5" id="KW-0865">Zymogen</keyword>
<proteinExistence type="inferred from homology"/>
<dbReference type="EMBL" id="GECZ01004700">
    <property type="protein sequence ID" value="JAS65069.1"/>
    <property type="molecule type" value="Transcribed_RNA"/>
</dbReference>
<keyword evidence="4" id="KW-0788">Thiol protease</keyword>
<dbReference type="PROSITE" id="PS00640">
    <property type="entry name" value="THIOL_PROTEASE_ASN"/>
    <property type="match status" value="1"/>
</dbReference>
<feature type="domain" description="Cathepsin propeptide inhibitor" evidence="9">
    <location>
        <begin position="28"/>
        <end position="88"/>
    </location>
</feature>
<dbReference type="SMART" id="SM00848">
    <property type="entry name" value="Inhibitor_I29"/>
    <property type="match status" value="1"/>
</dbReference>
<sequence length="342" mass="38471">MEFLFLAAIVTGALSLQIQVSENDLAQWELFKVANAKEYITPEEYFRRRYIFLNELRNVREHNEKFKKGEVSFDAEINEFSDLLIEEFGAMMNGYKLPKGYKRTGDVFNESDYARLPGNVDWRKKGAVTKVKNQGRCGSCYTFSATGSLEGQHYLKSKKLVSLSEQNLVDCSKKEGNDGCNGGFTDYAFRYIQNNHGIDTEASYPYEALDNKTCRYNPKNKGATVNGFVDIPSGSEKALQQAVAKIGPISVGIDAEHYSFKHYHGGVYKEPACSKTNLNHAVLVVGYGSIKNEGDYWLVKNSWGTNWGMNGYILMARNDNNMCGIATMANYPKVNYPSLLPE</sequence>
<evidence type="ECO:0000256" key="7">
    <source>
        <dbReference type="SAM" id="SignalP"/>
    </source>
</evidence>
<evidence type="ECO:0000259" key="8">
    <source>
        <dbReference type="SMART" id="SM00645"/>
    </source>
</evidence>
<dbReference type="AlphaFoldDB" id="A0A1B6GRN3"/>
<dbReference type="CDD" id="cd02248">
    <property type="entry name" value="Peptidase_C1A"/>
    <property type="match status" value="1"/>
</dbReference>